<accession>A0A426UZA8</accession>
<dbReference type="AlphaFoldDB" id="A0A426UZA8"/>
<name>A0A426UZA8_9BURK</name>
<dbReference type="EMBL" id="RSED01000049">
    <property type="protein sequence ID" value="RRR99884.1"/>
    <property type="molecule type" value="Genomic_DNA"/>
</dbReference>
<gene>
    <name evidence="2" type="ORF">EIP75_23690</name>
</gene>
<dbReference type="RefSeq" id="WP_125245655.1">
    <property type="nucleotide sequence ID" value="NZ_RSED01000049.1"/>
</dbReference>
<evidence type="ECO:0000313" key="3">
    <source>
        <dbReference type="Proteomes" id="UP000269265"/>
    </source>
</evidence>
<keyword evidence="1" id="KW-0812">Transmembrane</keyword>
<keyword evidence="1" id="KW-1133">Transmembrane helix</keyword>
<keyword evidence="1" id="KW-0472">Membrane</keyword>
<comment type="caution">
    <text evidence="2">The sequence shown here is derived from an EMBL/GenBank/DDBJ whole genome shotgun (WGS) entry which is preliminary data.</text>
</comment>
<sequence length="95" mass="10685">MKEMAFERQQVEQEIAFARMEAAHEAVPDSLAESLEINKALRTQLGALVESFDRVNSPKERNKERLFGFVLGVVASLIAALIWWAATGQWPVLKT</sequence>
<evidence type="ECO:0000256" key="1">
    <source>
        <dbReference type="SAM" id="Phobius"/>
    </source>
</evidence>
<proteinExistence type="predicted"/>
<feature type="transmembrane region" description="Helical" evidence="1">
    <location>
        <begin position="66"/>
        <end position="86"/>
    </location>
</feature>
<reference evidence="2 3" key="1">
    <citation type="submission" date="2018-12" db="EMBL/GenBank/DDBJ databases">
        <title>The whole draft genome of Aquabacterium sp. SJQ9.</title>
        <authorList>
            <person name="Sun L."/>
            <person name="Gao X."/>
            <person name="Chen W."/>
            <person name="Huang K."/>
        </authorList>
    </citation>
    <scope>NUCLEOTIDE SEQUENCE [LARGE SCALE GENOMIC DNA]</scope>
    <source>
        <strain evidence="2 3">SJQ9</strain>
    </source>
</reference>
<keyword evidence="3" id="KW-1185">Reference proteome</keyword>
<dbReference type="Proteomes" id="UP000269265">
    <property type="component" value="Unassembled WGS sequence"/>
</dbReference>
<organism evidence="2 3">
    <name type="scientific">Aquabacterium soli</name>
    <dbReference type="NCBI Taxonomy" id="2493092"/>
    <lineage>
        <taxon>Bacteria</taxon>
        <taxon>Pseudomonadati</taxon>
        <taxon>Pseudomonadota</taxon>
        <taxon>Betaproteobacteria</taxon>
        <taxon>Burkholderiales</taxon>
        <taxon>Aquabacterium</taxon>
    </lineage>
</organism>
<evidence type="ECO:0000313" key="2">
    <source>
        <dbReference type="EMBL" id="RRR99884.1"/>
    </source>
</evidence>
<protein>
    <submittedName>
        <fullName evidence="2">Uncharacterized protein</fullName>
    </submittedName>
</protein>